<feature type="compositionally biased region" description="Basic and acidic residues" evidence="1">
    <location>
        <begin position="250"/>
        <end position="265"/>
    </location>
</feature>
<evidence type="ECO:0000256" key="1">
    <source>
        <dbReference type="SAM" id="MobiDB-lite"/>
    </source>
</evidence>
<feature type="compositionally biased region" description="Basic and acidic residues" evidence="1">
    <location>
        <begin position="128"/>
        <end position="139"/>
    </location>
</feature>
<gene>
    <name evidence="3" type="ORF">CEP52_010026</name>
</gene>
<feature type="domain" description="C2H2-type" evidence="2">
    <location>
        <begin position="181"/>
        <end position="209"/>
    </location>
</feature>
<dbReference type="AlphaFoldDB" id="A0A428TA93"/>
<keyword evidence="4" id="KW-1185">Reference proteome</keyword>
<name>A0A428TA93_9HYPO</name>
<dbReference type="EMBL" id="NKCK01000110">
    <property type="protein sequence ID" value="RSL98950.1"/>
    <property type="molecule type" value="Genomic_DNA"/>
</dbReference>
<reference evidence="3 4" key="1">
    <citation type="submission" date="2017-06" db="EMBL/GenBank/DDBJ databases">
        <title>Comparative genomic analysis of Ambrosia Fusariam Clade fungi.</title>
        <authorList>
            <person name="Stajich J.E."/>
            <person name="Carrillo J."/>
            <person name="Kijimoto T."/>
            <person name="Eskalen A."/>
            <person name="O'Donnell K."/>
            <person name="Kasson M."/>
        </authorList>
    </citation>
    <scope>NUCLEOTIDE SEQUENCE [LARGE SCALE GENOMIC DNA]</scope>
    <source>
        <strain evidence="3 4">NRRL62579</strain>
    </source>
</reference>
<evidence type="ECO:0000313" key="4">
    <source>
        <dbReference type="Proteomes" id="UP000287144"/>
    </source>
</evidence>
<feature type="region of interest" description="Disordered" evidence="1">
    <location>
        <begin position="248"/>
        <end position="272"/>
    </location>
</feature>
<dbReference type="Gene3D" id="3.30.160.60">
    <property type="entry name" value="Classic Zinc Finger"/>
    <property type="match status" value="1"/>
</dbReference>
<feature type="compositionally biased region" description="Polar residues" evidence="1">
    <location>
        <begin position="50"/>
        <end position="69"/>
    </location>
</feature>
<comment type="caution">
    <text evidence="3">The sequence shown here is derived from an EMBL/GenBank/DDBJ whole genome shotgun (WGS) entry which is preliminary data.</text>
</comment>
<feature type="domain" description="C2H2-type" evidence="2">
    <location>
        <begin position="99"/>
        <end position="125"/>
    </location>
</feature>
<feature type="compositionally biased region" description="Low complexity" evidence="1">
    <location>
        <begin position="29"/>
        <end position="39"/>
    </location>
</feature>
<feature type="region of interest" description="Disordered" evidence="1">
    <location>
        <begin position="122"/>
        <end position="148"/>
    </location>
</feature>
<feature type="domain" description="C2H2-type" evidence="2">
    <location>
        <begin position="147"/>
        <end position="173"/>
    </location>
</feature>
<dbReference type="STRING" id="1325735.A0A428TA93"/>
<organism evidence="3 4">
    <name type="scientific">Fusarium oligoseptatum</name>
    <dbReference type="NCBI Taxonomy" id="2604345"/>
    <lineage>
        <taxon>Eukaryota</taxon>
        <taxon>Fungi</taxon>
        <taxon>Dikarya</taxon>
        <taxon>Ascomycota</taxon>
        <taxon>Pezizomycotina</taxon>
        <taxon>Sordariomycetes</taxon>
        <taxon>Hypocreomycetidae</taxon>
        <taxon>Hypocreales</taxon>
        <taxon>Nectriaceae</taxon>
        <taxon>Fusarium</taxon>
        <taxon>Fusarium solani species complex</taxon>
    </lineage>
</organism>
<protein>
    <recommendedName>
        <fullName evidence="2">C2H2-type domain-containing protein</fullName>
    </recommendedName>
</protein>
<dbReference type="SMART" id="SM00355">
    <property type="entry name" value="ZnF_C2H2"/>
    <property type="match status" value="3"/>
</dbReference>
<accession>A0A428TA93</accession>
<dbReference type="InterPro" id="IPR013087">
    <property type="entry name" value="Znf_C2H2_type"/>
</dbReference>
<proteinExistence type="predicted"/>
<evidence type="ECO:0000259" key="2">
    <source>
        <dbReference type="SMART" id="SM00355"/>
    </source>
</evidence>
<feature type="region of interest" description="Disordered" evidence="1">
    <location>
        <begin position="1"/>
        <end position="94"/>
    </location>
</feature>
<dbReference type="Proteomes" id="UP000287144">
    <property type="component" value="Unassembled WGS sequence"/>
</dbReference>
<feature type="compositionally biased region" description="Polar residues" evidence="1">
    <location>
        <begin position="1"/>
        <end position="25"/>
    </location>
</feature>
<sequence>MDSYYQHSSAYHQQPSSTTDPTQSMDEAYQYSYQYSSSSTMETPRWSGYYTYQPSSSAPEGPPRSTSPSLYGYDDSSPSTAARPRTLAESSQNTNNPGIYCLHHGCTSEPFKREADLQRHYRNTHNPDSTKEANHRDDTSSQNPEIHHCLHPGCTAKPFRRAADLQRHYKYTHSPDSNEAYYCDYIRCSRSQEPFRRRDHFRDHLREYHREDIQKRGEVVVNEEGQEERRSASSWWRCARCLVRVSGSQDDSKCPHCKTSRESVGQKKRRVH</sequence>
<evidence type="ECO:0000313" key="3">
    <source>
        <dbReference type="EMBL" id="RSL98950.1"/>
    </source>
</evidence>